<name>A0A6V8LZH7_9BACT</name>
<dbReference type="EMBL" id="BLTE01000017">
    <property type="protein sequence ID" value="GFK95419.1"/>
    <property type="molecule type" value="Genomic_DNA"/>
</dbReference>
<keyword evidence="4 6" id="KW-1133">Transmembrane helix</keyword>
<dbReference type="AlphaFoldDB" id="A0A6V8LZH7"/>
<gene>
    <name evidence="7" type="primary">lrgA</name>
    <name evidence="7" type="ORF">NNJEOMEG_03282</name>
</gene>
<evidence type="ECO:0000256" key="5">
    <source>
        <dbReference type="ARBA" id="ARBA00023136"/>
    </source>
</evidence>
<keyword evidence="8" id="KW-1185">Reference proteome</keyword>
<keyword evidence="2" id="KW-1003">Cell membrane</keyword>
<comment type="subcellular location">
    <subcellularLocation>
        <location evidence="1">Cell membrane</location>
        <topology evidence="1">Multi-pass membrane protein</topology>
    </subcellularLocation>
</comment>
<dbReference type="Pfam" id="PF03788">
    <property type="entry name" value="LrgA"/>
    <property type="match status" value="1"/>
</dbReference>
<evidence type="ECO:0000313" key="8">
    <source>
        <dbReference type="Proteomes" id="UP000494245"/>
    </source>
</evidence>
<accession>A0A6V8LZH7</accession>
<dbReference type="RefSeq" id="WP_173086415.1">
    <property type="nucleotide sequence ID" value="NZ_BLTE01000017.1"/>
</dbReference>
<proteinExistence type="predicted"/>
<keyword evidence="3 6" id="KW-0812">Transmembrane</keyword>
<evidence type="ECO:0000256" key="2">
    <source>
        <dbReference type="ARBA" id="ARBA00022475"/>
    </source>
</evidence>
<reference evidence="7 8" key="1">
    <citation type="submission" date="2020-04" db="EMBL/GenBank/DDBJ databases">
        <authorList>
            <consortium name="Desulfovibrio sp. FSS-1 genome sequencing consortium"/>
            <person name="Shimoshige H."/>
            <person name="Kobayashi H."/>
            <person name="Maekawa T."/>
        </authorList>
    </citation>
    <scope>NUCLEOTIDE SEQUENCE [LARGE SCALE GENOMIC DNA]</scope>
    <source>
        <strain evidence="7 8">SIID29052-01</strain>
    </source>
</reference>
<dbReference type="PANTHER" id="PTHR33931">
    <property type="entry name" value="HOLIN-LIKE PROTEIN CIDA-RELATED"/>
    <property type="match status" value="1"/>
</dbReference>
<evidence type="ECO:0000256" key="1">
    <source>
        <dbReference type="ARBA" id="ARBA00004651"/>
    </source>
</evidence>
<comment type="caution">
    <text evidence="7">The sequence shown here is derived from an EMBL/GenBank/DDBJ whole genome shotgun (WGS) entry which is preliminary data.</text>
</comment>
<dbReference type="PANTHER" id="PTHR33931:SF2">
    <property type="entry name" value="HOLIN-LIKE PROTEIN CIDA"/>
    <property type="match status" value="1"/>
</dbReference>
<dbReference type="Proteomes" id="UP000494245">
    <property type="component" value="Unassembled WGS sequence"/>
</dbReference>
<sequence>MHRLFTFLWQTAILWAIYRSSCWLVESTGLPVPGNVVGVALLFTLLCLGVVRLEHVSKASDFLLRHLVFFFIPITVGLMEWGAVFAEHWAVLAAAVLVSSFAPFWLVGRLTQWLHRRGRPCDS</sequence>
<evidence type="ECO:0000256" key="6">
    <source>
        <dbReference type="SAM" id="Phobius"/>
    </source>
</evidence>
<dbReference type="InterPro" id="IPR005538">
    <property type="entry name" value="LrgA/CidA"/>
</dbReference>
<keyword evidence="5 6" id="KW-0472">Membrane</keyword>
<organism evidence="7 8">
    <name type="scientific">Fundidesulfovibrio magnetotacticus</name>
    <dbReference type="NCBI Taxonomy" id="2730080"/>
    <lineage>
        <taxon>Bacteria</taxon>
        <taxon>Pseudomonadati</taxon>
        <taxon>Thermodesulfobacteriota</taxon>
        <taxon>Desulfovibrionia</taxon>
        <taxon>Desulfovibrionales</taxon>
        <taxon>Desulfovibrionaceae</taxon>
        <taxon>Fundidesulfovibrio</taxon>
    </lineage>
</organism>
<feature type="transmembrane region" description="Helical" evidence="6">
    <location>
        <begin position="63"/>
        <end position="83"/>
    </location>
</feature>
<feature type="transmembrane region" description="Helical" evidence="6">
    <location>
        <begin position="89"/>
        <end position="107"/>
    </location>
</feature>
<feature type="transmembrane region" description="Helical" evidence="6">
    <location>
        <begin position="32"/>
        <end position="51"/>
    </location>
</feature>
<evidence type="ECO:0000313" key="7">
    <source>
        <dbReference type="EMBL" id="GFK95419.1"/>
    </source>
</evidence>
<protein>
    <submittedName>
        <fullName evidence="7">Antiholin-like protein LrgA</fullName>
    </submittedName>
</protein>
<evidence type="ECO:0000256" key="3">
    <source>
        <dbReference type="ARBA" id="ARBA00022692"/>
    </source>
</evidence>
<dbReference type="GO" id="GO:0005886">
    <property type="term" value="C:plasma membrane"/>
    <property type="evidence" value="ECO:0007669"/>
    <property type="project" value="UniProtKB-SubCell"/>
</dbReference>
<reference evidence="7 8" key="2">
    <citation type="submission" date="2020-05" db="EMBL/GenBank/DDBJ databases">
        <title>Draft genome sequence of Desulfovibrio sp. strainFSS-1.</title>
        <authorList>
            <person name="Shimoshige H."/>
            <person name="Kobayashi H."/>
            <person name="Maekawa T."/>
        </authorList>
    </citation>
    <scope>NUCLEOTIDE SEQUENCE [LARGE SCALE GENOMIC DNA]</scope>
    <source>
        <strain evidence="7 8">SIID29052-01</strain>
    </source>
</reference>
<evidence type="ECO:0000256" key="4">
    <source>
        <dbReference type="ARBA" id="ARBA00022989"/>
    </source>
</evidence>